<reference evidence="8 9" key="1">
    <citation type="journal article" date="2017" name="BMC Genomics">
        <title>Whole-genome assembly of Babesia ovata and comparative genomics between closely related pathogens.</title>
        <authorList>
            <person name="Yamagishi J."/>
            <person name="Asada M."/>
            <person name="Hakimi H."/>
            <person name="Tanaka T.Q."/>
            <person name="Sugimoto C."/>
            <person name="Kawazu S."/>
        </authorList>
    </citation>
    <scope>NUCLEOTIDE SEQUENCE [LARGE SCALE GENOMIC DNA]</scope>
    <source>
        <strain evidence="8 9">Miyake</strain>
    </source>
</reference>
<evidence type="ECO:0000256" key="3">
    <source>
        <dbReference type="ARBA" id="ARBA00023015"/>
    </source>
</evidence>
<dbReference type="GO" id="GO:0046695">
    <property type="term" value="C:SLIK (SAGA-like) complex"/>
    <property type="evidence" value="ECO:0007669"/>
    <property type="project" value="InterPro"/>
</dbReference>
<dbReference type="SMART" id="SM00803">
    <property type="entry name" value="TAF"/>
    <property type="match status" value="1"/>
</dbReference>
<dbReference type="Pfam" id="PF02969">
    <property type="entry name" value="TAF"/>
    <property type="match status" value="1"/>
</dbReference>
<dbReference type="InterPro" id="IPR046344">
    <property type="entry name" value="TAF6_C_sf"/>
</dbReference>
<dbReference type="GO" id="GO:0046982">
    <property type="term" value="F:protein heterodimerization activity"/>
    <property type="evidence" value="ECO:0007669"/>
    <property type="project" value="InterPro"/>
</dbReference>
<dbReference type="Pfam" id="PF07571">
    <property type="entry name" value="TAF6_C"/>
    <property type="match status" value="1"/>
</dbReference>
<name>A0A2H6K983_9APIC</name>
<sequence>MRSGLRCIFPNIVRIPAECADKSIFKASLQQPTADLLRQVADSQIHYLSPFDSAAILDRIVEKSDHKGISEIRRSPFYRPVVSKITSSVQRYRTELLYYFLVKFYKLHDVSAIKSITRTFVESQAVKTQNVNQLVELLYYAAHHIPKELQSAQVEKESKQEADDRLESSEPHLSVFCESIQQLQREIIPKVAQVHDGTLIYKLVTTITRLPETQHTRTLTGALLDKVKLQIEKGTWNHQQLVKVVKSILQLWPFDRDILQKVIRALEINEDNLSASDIRTTLQLLDDIGAQVGSIWHNFKGRSEPYKMEPPKTTIIPTEMVLSLSKTHPLFQNDKVILSEEAAALIASTVEFRLKEIIQMAQRFMSKSCRYINKHPTLMPTDVRDALRTLRMENLHGYTNCYDYRYVTSSKLYKGNRVVKRESTMKSAVDERCWGRQRLSEIISTDMQKAIPAQPGLTVHWMIVNGIVPALANNMAQCVTNEFNQEARRQMLQLSLDHVNFLESTDASKQLADVEKLASKIKVPTLRLASRARDTVDVAIVESLQRHLGNSVEGTVDRSTDDKAIKLPVITIPKVEHILTKEQKFFLKEIKSIVKKASNTMDHHIQLQLRKVLSILRNSPALDHILPDLALFFVSELERDNESIEAVLMFAEAIAANSKIQIHFHVHQLVVPLLTVLLKQDEERDLQTVHRNLCVRRLAAKALGNVSTNLRDTKTGLEGIDNYLMNIYKRAVLDSNCTLPVLYGAFCGISQLPLAAKRIVFFPIVPLIMPVLYKKHLRAHDKYAKTGSKVEEFAFITCQEIVHLSMIMLYEACFEDILECIHDTGVFAVSHEAQIMIRDTLKGCAEDTVNPEIFLPIYCAILTRCAEILTPKREIDSEEATNSRLPEIENAEWYYSMYLKETHPGSQITPVQPTRRTRKKTHKAAKQPPLPWYIAQPTHSLTLSI</sequence>
<feature type="domain" description="TATA box binding protein associated factor (TAF) histone-like fold" evidence="7">
    <location>
        <begin position="330"/>
        <end position="391"/>
    </location>
</feature>
<keyword evidence="3" id="KW-0805">Transcription regulation</keyword>
<comment type="similarity">
    <text evidence="2">Belongs to the TAF6 family.</text>
</comment>
<dbReference type="SUPFAM" id="SSF48371">
    <property type="entry name" value="ARM repeat"/>
    <property type="match status" value="1"/>
</dbReference>
<dbReference type="OrthoDB" id="361039at2759"/>
<evidence type="ECO:0000256" key="6">
    <source>
        <dbReference type="SAM" id="MobiDB-lite"/>
    </source>
</evidence>
<dbReference type="Proteomes" id="UP000236319">
    <property type="component" value="Unassembled WGS sequence"/>
</dbReference>
<organism evidence="8 9">
    <name type="scientific">Babesia ovata</name>
    <dbReference type="NCBI Taxonomy" id="189622"/>
    <lineage>
        <taxon>Eukaryota</taxon>
        <taxon>Sar</taxon>
        <taxon>Alveolata</taxon>
        <taxon>Apicomplexa</taxon>
        <taxon>Aconoidasida</taxon>
        <taxon>Piroplasmida</taxon>
        <taxon>Babesiidae</taxon>
        <taxon>Babesia</taxon>
    </lineage>
</organism>
<dbReference type="AlphaFoldDB" id="A0A2H6K983"/>
<dbReference type="VEuPathDB" id="PiroplasmaDB:BOVATA_010570"/>
<dbReference type="GeneID" id="39873334"/>
<dbReference type="GO" id="GO:0003713">
    <property type="term" value="F:transcription coactivator activity"/>
    <property type="evidence" value="ECO:0007669"/>
    <property type="project" value="TreeGrafter"/>
</dbReference>
<dbReference type="InterPro" id="IPR037796">
    <property type="entry name" value="TAF6"/>
</dbReference>
<protein>
    <submittedName>
        <fullName evidence="8">Transcription initiation factor TFIID complex subunit TAF6</fullName>
    </submittedName>
</protein>
<keyword evidence="9" id="KW-1185">Reference proteome</keyword>
<evidence type="ECO:0000259" key="7">
    <source>
        <dbReference type="SMART" id="SM00803"/>
    </source>
</evidence>
<dbReference type="PANTHER" id="PTHR10221:SF9">
    <property type="entry name" value="TRANSCRIPTION INITIATION FACTOR TFIID SUBUNIT 6"/>
    <property type="match status" value="1"/>
</dbReference>
<dbReference type="GO" id="GO:0000124">
    <property type="term" value="C:SAGA complex"/>
    <property type="evidence" value="ECO:0007669"/>
    <property type="project" value="InterPro"/>
</dbReference>
<keyword evidence="5" id="KW-0539">Nucleus</keyword>
<dbReference type="PANTHER" id="PTHR10221">
    <property type="entry name" value="TRANSCRIPTION INITIATION FACTOR TFIID SUBUNIT 6"/>
    <property type="match status" value="1"/>
</dbReference>
<keyword evidence="8" id="KW-0396">Initiation factor</keyword>
<feature type="compositionally biased region" description="Basic residues" evidence="6">
    <location>
        <begin position="915"/>
        <end position="924"/>
    </location>
</feature>
<feature type="region of interest" description="Disordered" evidence="6">
    <location>
        <begin position="904"/>
        <end position="924"/>
    </location>
</feature>
<evidence type="ECO:0000256" key="5">
    <source>
        <dbReference type="ARBA" id="ARBA00023242"/>
    </source>
</evidence>
<comment type="subcellular location">
    <subcellularLocation>
        <location evidence="1">Nucleus</location>
    </subcellularLocation>
</comment>
<proteinExistence type="inferred from homology"/>
<dbReference type="GO" id="GO:0051123">
    <property type="term" value="P:RNA polymerase II preinitiation complex assembly"/>
    <property type="evidence" value="ECO:0007669"/>
    <property type="project" value="TreeGrafter"/>
</dbReference>
<evidence type="ECO:0000256" key="4">
    <source>
        <dbReference type="ARBA" id="ARBA00023163"/>
    </source>
</evidence>
<dbReference type="InterPro" id="IPR016024">
    <property type="entry name" value="ARM-type_fold"/>
</dbReference>
<dbReference type="Gene3D" id="1.10.20.10">
    <property type="entry name" value="Histone, subunit A"/>
    <property type="match status" value="1"/>
</dbReference>
<dbReference type="RefSeq" id="XP_028865807.1">
    <property type="nucleotide sequence ID" value="XM_029009974.1"/>
</dbReference>
<dbReference type="InterPro" id="IPR011442">
    <property type="entry name" value="TAF6_C"/>
</dbReference>
<keyword evidence="4" id="KW-0804">Transcription</keyword>
<comment type="caution">
    <text evidence="8">The sequence shown here is derived from an EMBL/GenBank/DDBJ whole genome shotgun (WGS) entry which is preliminary data.</text>
</comment>
<dbReference type="GO" id="GO:0005669">
    <property type="term" value="C:transcription factor TFIID complex"/>
    <property type="evidence" value="ECO:0007669"/>
    <property type="project" value="InterPro"/>
</dbReference>
<dbReference type="GO" id="GO:0016251">
    <property type="term" value="F:RNA polymerase II general transcription initiation factor activity"/>
    <property type="evidence" value="ECO:0007669"/>
    <property type="project" value="InterPro"/>
</dbReference>
<dbReference type="GO" id="GO:0003743">
    <property type="term" value="F:translation initiation factor activity"/>
    <property type="evidence" value="ECO:0007669"/>
    <property type="project" value="UniProtKB-KW"/>
</dbReference>
<gene>
    <name evidence="8" type="ORF">BOVATA_010570</name>
</gene>
<evidence type="ECO:0000256" key="1">
    <source>
        <dbReference type="ARBA" id="ARBA00004123"/>
    </source>
</evidence>
<dbReference type="InterPro" id="IPR009072">
    <property type="entry name" value="Histone-fold"/>
</dbReference>
<evidence type="ECO:0000256" key="2">
    <source>
        <dbReference type="ARBA" id="ARBA00007688"/>
    </source>
</evidence>
<evidence type="ECO:0000313" key="8">
    <source>
        <dbReference type="EMBL" id="GBE59564.1"/>
    </source>
</evidence>
<dbReference type="InterPro" id="IPR004823">
    <property type="entry name" value="TAF_TATA-bd_Histone-like_dom"/>
</dbReference>
<dbReference type="CDD" id="cd22931">
    <property type="entry name" value="HFD_TAF6"/>
    <property type="match status" value="1"/>
</dbReference>
<accession>A0A2H6K983</accession>
<dbReference type="Gene3D" id="1.25.40.770">
    <property type="entry name" value="TAF6, C-terminal HEAT repeat domain"/>
    <property type="match status" value="1"/>
</dbReference>
<evidence type="ECO:0000313" key="9">
    <source>
        <dbReference type="Proteomes" id="UP000236319"/>
    </source>
</evidence>
<keyword evidence="8" id="KW-0648">Protein biosynthesis</keyword>
<dbReference type="EMBL" id="BDSA01000001">
    <property type="protein sequence ID" value="GBE59564.1"/>
    <property type="molecule type" value="Genomic_DNA"/>
</dbReference>